<keyword evidence="3" id="KW-1185">Reference proteome</keyword>
<keyword evidence="1" id="KW-1133">Transmembrane helix</keyword>
<gene>
    <name evidence="2" type="ORF">QQS35_13955</name>
</gene>
<evidence type="ECO:0000313" key="2">
    <source>
        <dbReference type="EMBL" id="MDL4841542.1"/>
    </source>
</evidence>
<feature type="transmembrane region" description="Helical" evidence="1">
    <location>
        <begin position="6"/>
        <end position="22"/>
    </location>
</feature>
<reference evidence="2 3" key="1">
    <citation type="submission" date="2023-06" db="EMBL/GenBank/DDBJ databases">
        <title>Aquibacillus rhizosphaerae LR5S19.</title>
        <authorList>
            <person name="Sun J.-Q."/>
        </authorList>
    </citation>
    <scope>NUCLEOTIDE SEQUENCE [LARGE SCALE GENOMIC DNA]</scope>
    <source>
        <strain evidence="2 3">LR5S19</strain>
    </source>
</reference>
<accession>A0ABT7L6Q5</accession>
<comment type="caution">
    <text evidence="2">The sequence shown here is derived from an EMBL/GenBank/DDBJ whole genome shotgun (WGS) entry which is preliminary data.</text>
</comment>
<dbReference type="RefSeq" id="WP_285932826.1">
    <property type="nucleotide sequence ID" value="NZ_JASTZU010000041.1"/>
</dbReference>
<organism evidence="2 3">
    <name type="scientific">Aquibacillus rhizosphaerae</name>
    <dbReference type="NCBI Taxonomy" id="3051431"/>
    <lineage>
        <taxon>Bacteria</taxon>
        <taxon>Bacillati</taxon>
        <taxon>Bacillota</taxon>
        <taxon>Bacilli</taxon>
        <taxon>Bacillales</taxon>
        <taxon>Bacillaceae</taxon>
        <taxon>Aquibacillus</taxon>
    </lineage>
</organism>
<proteinExistence type="predicted"/>
<name>A0ABT7L6Q5_9BACI</name>
<evidence type="ECO:0000256" key="1">
    <source>
        <dbReference type="SAM" id="Phobius"/>
    </source>
</evidence>
<keyword evidence="1" id="KW-0472">Membrane</keyword>
<keyword evidence="1" id="KW-0812">Transmembrane</keyword>
<evidence type="ECO:0008006" key="4">
    <source>
        <dbReference type="Google" id="ProtNLM"/>
    </source>
</evidence>
<evidence type="ECO:0000313" key="3">
    <source>
        <dbReference type="Proteomes" id="UP001235343"/>
    </source>
</evidence>
<dbReference type="EMBL" id="JASTZU010000041">
    <property type="protein sequence ID" value="MDL4841542.1"/>
    <property type="molecule type" value="Genomic_DNA"/>
</dbReference>
<dbReference type="Proteomes" id="UP001235343">
    <property type="component" value="Unassembled WGS sequence"/>
</dbReference>
<protein>
    <recommendedName>
        <fullName evidence="4">Resolvase HTH domain-containing protein</fullName>
    </recommendedName>
</protein>
<sequence length="117" mass="13671">MISALISIATIGLLLIILSFFMNDKFKQMEEQVEQISITTLQESYQMKKKIKILEEELLSEDLSEPEFRRPENNQSPLMRKINHLYKQGATIKEIAIETKLSEYDVHSIVNQLSKER</sequence>